<dbReference type="GO" id="GO:0016787">
    <property type="term" value="F:hydrolase activity"/>
    <property type="evidence" value="ECO:0007669"/>
    <property type="project" value="UniProtKB-KW"/>
</dbReference>
<evidence type="ECO:0000313" key="2">
    <source>
        <dbReference type="Proteomes" id="UP001570417"/>
    </source>
</evidence>
<dbReference type="PANTHER" id="PTHR36513">
    <property type="entry name" value="ABC TRANSMEMBRANE TYPE-1 DOMAIN-CONTAINING PROTEIN"/>
    <property type="match status" value="1"/>
</dbReference>
<dbReference type="PANTHER" id="PTHR36513:SF1">
    <property type="entry name" value="TRANSMEMBRANE PROTEIN"/>
    <property type="match status" value="1"/>
</dbReference>
<sequence>MLITREKSLSFNALRLSLRVIVIPLLLLPSLVLAAAYETCPQSHDFLQPMFGITQLKPITIASSASPFTANNQNSRNHPVLWITEHTEGNFKIDEQGGLPFTVIAIKCRQLTESLMVALKSSRDLVGSSISLSPTTHYVNDLGLSFDQIAQIHHTAFESAQKAQPDELYETIGELAHHLESSPKFTSRSINDNQFHIQTVYYATTRQPELTGESVYYNGKRDLEKPLRVGKADVSIPRDHKKGEIEQPFLTLKWLKQADSHILIQDITEYSPDQFWSELPVELATGEWEKSIIVYIHGYNVAFQSAIKRTAQMAYDFKFSGIPILFSWPSNASLLDYASDREDAMWSATHFAQFMTELKSKHGDANIHIVAHSMGNQVLLNGLNELAFQSVNDSTTKPSIFKSVILAAPDVDSEWFTHQIAPRIMSLADNWAIYTSANDGALLTSEKVNQVQRLGMPVSLVDGFDIIDTSELNAAPWSIPESHSYYANKLPVIEDLVSHLRGIPPEERDLQLIENQTGHFWMLLDSEAQ</sequence>
<dbReference type="Pfam" id="PF05990">
    <property type="entry name" value="DUF900"/>
    <property type="match status" value="1"/>
</dbReference>
<proteinExistence type="predicted"/>
<accession>A0ABV4N919</accession>
<organism evidence="1 2">
    <name type="scientific">Vibrio gallaecicus</name>
    <dbReference type="NCBI Taxonomy" id="552386"/>
    <lineage>
        <taxon>Bacteria</taxon>
        <taxon>Pseudomonadati</taxon>
        <taxon>Pseudomonadota</taxon>
        <taxon>Gammaproteobacteria</taxon>
        <taxon>Vibrionales</taxon>
        <taxon>Vibrionaceae</taxon>
        <taxon>Vibrio</taxon>
    </lineage>
</organism>
<protein>
    <submittedName>
        <fullName evidence="1">Alpha/beta hydrolase</fullName>
    </submittedName>
</protein>
<name>A0ABV4N919_9VIBR</name>
<dbReference type="Gene3D" id="3.40.50.1820">
    <property type="entry name" value="alpha/beta hydrolase"/>
    <property type="match status" value="1"/>
</dbReference>
<dbReference type="EMBL" id="JBFRUW010000017">
    <property type="protein sequence ID" value="MFA0567902.1"/>
    <property type="molecule type" value="Genomic_DNA"/>
</dbReference>
<keyword evidence="1" id="KW-0378">Hydrolase</keyword>
<keyword evidence="2" id="KW-1185">Reference proteome</keyword>
<gene>
    <name evidence="1" type="ORF">AB4566_06410</name>
</gene>
<evidence type="ECO:0000313" key="1">
    <source>
        <dbReference type="EMBL" id="MFA0567902.1"/>
    </source>
</evidence>
<dbReference type="InterPro" id="IPR010297">
    <property type="entry name" value="DUF900_hydrolase"/>
</dbReference>
<dbReference type="InterPro" id="IPR029058">
    <property type="entry name" value="AB_hydrolase_fold"/>
</dbReference>
<dbReference type="SUPFAM" id="SSF53474">
    <property type="entry name" value="alpha/beta-Hydrolases"/>
    <property type="match status" value="1"/>
</dbReference>
<comment type="caution">
    <text evidence="1">The sequence shown here is derived from an EMBL/GenBank/DDBJ whole genome shotgun (WGS) entry which is preliminary data.</text>
</comment>
<dbReference type="RefSeq" id="WP_372265433.1">
    <property type="nucleotide sequence ID" value="NZ_JBFRUW010000017.1"/>
</dbReference>
<reference evidence="1 2" key="1">
    <citation type="journal article" date="2024" name="ISME J.">
        <title>Tailless and filamentous prophages are predominant in marine Vibrio.</title>
        <authorList>
            <person name="Steensen K."/>
            <person name="Seneca J."/>
            <person name="Bartlau N."/>
            <person name="Yu X.A."/>
            <person name="Hussain F.A."/>
            <person name="Polz M.F."/>
        </authorList>
    </citation>
    <scope>NUCLEOTIDE SEQUENCE [LARGE SCALE GENOMIC DNA]</scope>
    <source>
        <strain evidence="1 2">10N.222.51.A1</strain>
    </source>
</reference>
<dbReference type="Proteomes" id="UP001570417">
    <property type="component" value="Unassembled WGS sequence"/>
</dbReference>